<dbReference type="Proteomes" id="UP000291286">
    <property type="component" value="Unassembled WGS sequence"/>
</dbReference>
<evidence type="ECO:0008006" key="4">
    <source>
        <dbReference type="Google" id="ProtNLM"/>
    </source>
</evidence>
<name>A0A4Q8LCQ1_9GAMM</name>
<dbReference type="AlphaFoldDB" id="A0A4Q8LCQ1"/>
<evidence type="ECO:0000313" key="3">
    <source>
        <dbReference type="Proteomes" id="UP000291286"/>
    </source>
</evidence>
<feature type="transmembrane region" description="Helical" evidence="1">
    <location>
        <begin position="48"/>
        <end position="66"/>
    </location>
</feature>
<keyword evidence="1" id="KW-0472">Membrane</keyword>
<dbReference type="RefSeq" id="WP_130520495.1">
    <property type="nucleotide sequence ID" value="NZ_SHMA01000006.1"/>
</dbReference>
<accession>A0A4Q8LCQ1</accession>
<sequence length="69" mass="7765">MAILFFALYSVFCFWVVFLDGADTLEGSRALVTLDWFAWTLTARELRFYVGISWLASLAGLLFSLFGGT</sequence>
<keyword evidence="1" id="KW-0812">Transmembrane</keyword>
<evidence type="ECO:0000256" key="1">
    <source>
        <dbReference type="SAM" id="Phobius"/>
    </source>
</evidence>
<reference evidence="2 3" key="1">
    <citation type="submission" date="2019-02" db="EMBL/GenBank/DDBJ databases">
        <title>WGS of Pseudoxanthomonas species novum from clinical isolates.</title>
        <authorList>
            <person name="Bernier A.-M."/>
            <person name="Bernard K."/>
            <person name="Vachon A."/>
        </authorList>
    </citation>
    <scope>NUCLEOTIDE SEQUENCE [LARGE SCALE GENOMIC DNA]</scope>
    <source>
        <strain evidence="2 3">NML171202</strain>
    </source>
</reference>
<comment type="caution">
    <text evidence="2">The sequence shown here is derived from an EMBL/GenBank/DDBJ whole genome shotgun (WGS) entry which is preliminary data.</text>
</comment>
<organism evidence="2 3">
    <name type="scientific">Pseudoxanthomonas winnipegensis</name>
    <dbReference type="NCBI Taxonomy" id="2480810"/>
    <lineage>
        <taxon>Bacteria</taxon>
        <taxon>Pseudomonadati</taxon>
        <taxon>Pseudomonadota</taxon>
        <taxon>Gammaproteobacteria</taxon>
        <taxon>Lysobacterales</taxon>
        <taxon>Lysobacteraceae</taxon>
        <taxon>Pseudoxanthomonas</taxon>
    </lineage>
</organism>
<evidence type="ECO:0000313" key="2">
    <source>
        <dbReference type="EMBL" id="TAA26426.1"/>
    </source>
</evidence>
<keyword evidence="1" id="KW-1133">Transmembrane helix</keyword>
<protein>
    <recommendedName>
        <fullName evidence="4">Iron ABC transporter permease</fullName>
    </recommendedName>
</protein>
<dbReference type="EMBL" id="SHMB01000007">
    <property type="protein sequence ID" value="TAA26426.1"/>
    <property type="molecule type" value="Genomic_DNA"/>
</dbReference>
<gene>
    <name evidence="2" type="ORF">EA661_15970</name>
</gene>
<proteinExistence type="predicted"/>